<name>A0ABW8EX95_9BURK</name>
<gene>
    <name evidence="2" type="ORF">ACIPEN_09675</name>
</gene>
<comment type="caution">
    <text evidence="2">The sequence shown here is derived from an EMBL/GenBank/DDBJ whole genome shotgun (WGS) entry which is preliminary data.</text>
</comment>
<feature type="compositionally biased region" description="Polar residues" evidence="1">
    <location>
        <begin position="668"/>
        <end position="679"/>
    </location>
</feature>
<dbReference type="Gene3D" id="3.40.50.2000">
    <property type="entry name" value="Glycogen Phosphorylase B"/>
    <property type="match status" value="1"/>
</dbReference>
<protein>
    <submittedName>
        <fullName evidence="2">Uncharacterized protein</fullName>
    </submittedName>
</protein>
<proteinExistence type="predicted"/>
<keyword evidence="3" id="KW-1185">Reference proteome</keyword>
<reference evidence="2 3" key="1">
    <citation type="submission" date="2024-10" db="EMBL/GenBank/DDBJ databases">
        <title>The Natural Products Discovery Center: Release of the First 8490 Sequenced Strains for Exploring Actinobacteria Biosynthetic Diversity.</title>
        <authorList>
            <person name="Kalkreuter E."/>
            <person name="Kautsar S.A."/>
            <person name="Yang D."/>
            <person name="Bader C.D."/>
            <person name="Teijaro C.N."/>
            <person name="Fluegel L."/>
            <person name="Davis C.M."/>
            <person name="Simpson J.R."/>
            <person name="Lauterbach L."/>
            <person name="Steele A.D."/>
            <person name="Gui C."/>
            <person name="Meng S."/>
            <person name="Li G."/>
            <person name="Viehrig K."/>
            <person name="Ye F."/>
            <person name="Su P."/>
            <person name="Kiefer A.F."/>
            <person name="Nichols A."/>
            <person name="Cepeda A.J."/>
            <person name="Yan W."/>
            <person name="Fan B."/>
            <person name="Jiang Y."/>
            <person name="Adhikari A."/>
            <person name="Zheng C.-J."/>
            <person name="Schuster L."/>
            <person name="Cowan T.M."/>
            <person name="Smanski M.J."/>
            <person name="Chevrette M.G."/>
            <person name="De Carvalho L.P.S."/>
            <person name="Shen B."/>
        </authorList>
    </citation>
    <scope>NUCLEOTIDE SEQUENCE [LARGE SCALE GENOMIC DNA]</scope>
    <source>
        <strain evidence="2 3">NPDC087045</strain>
    </source>
</reference>
<organism evidence="2 3">
    <name type="scientific">Herbaspirillum chlorophenolicum</name>
    <dbReference type="NCBI Taxonomy" id="211589"/>
    <lineage>
        <taxon>Bacteria</taxon>
        <taxon>Pseudomonadati</taxon>
        <taxon>Pseudomonadota</taxon>
        <taxon>Betaproteobacteria</taxon>
        <taxon>Burkholderiales</taxon>
        <taxon>Oxalobacteraceae</taxon>
        <taxon>Herbaspirillum</taxon>
    </lineage>
</organism>
<dbReference type="SUPFAM" id="SSF53756">
    <property type="entry name" value="UDP-Glycosyltransferase/glycogen phosphorylase"/>
    <property type="match status" value="1"/>
</dbReference>
<sequence length="705" mass="78962">MPRLFASLHQPYYVYTPPYKQTSGGSRALHYLCHALNLIGEEAYSVNHQTHSELRTPVLTQEIVNTHQAAGRSPIAIYPEVISDNPLKARNVIRYLLAEPARYTGHPIQRGLRDLIYTFGPSIVPEGWEADRLRMPLVDTRIYNALGTRPENRQGSAVFFNRHIANGGTLNPVTMNSIEISIRAGERSAAELAEIFKTVECLYLYEHSTICFEALLCGCPVVYIQNETSLPESYPWLMEGNGIAWDLSPESLKRAKASVYKVQALYQKEEDDFWEDLGKLVEKTQRLAVDLHERPISAVTQSPPYLPPTTSAKKKKRLLVYSVESTWSPCPQIRLIRPFMQLSQDWEIEWGIKNGQVDTNAAARADLILLHRFTPGLMPISTLDLIFKLGKPVIYESDDLLNEIPANHPEAAAGASWKDGIEYSVKRAQAVVVSTPFLAEKYRHLNPNVHVLQNYLDYDIFHRPVPQKANGDPISIGLLGSSIQPSNFALVDRALRAVCEHYGDRINIDFVGWHCPQGWENHPNARFTSFIHEYEKYAMQLKGMAWDIALIPLAQDEYNECKSFVKWLDYSAAGIASIFSDVSVYNAVVTHESTGLLMPNSEQVWLDAIVSLIESPQRRHALAQQAQREVEAHFGLKQNVYLYNEVYSSLITGTAAATSTLASQSITPTASATQDSSPRQPIPKRPAGINAGVTVVARNLLKKSG</sequence>
<dbReference type="EMBL" id="JBIUZV010000004">
    <property type="protein sequence ID" value="MFJ3046090.1"/>
    <property type="molecule type" value="Genomic_DNA"/>
</dbReference>
<dbReference type="RefSeq" id="WP_402700025.1">
    <property type="nucleotide sequence ID" value="NZ_JBIUZV010000004.1"/>
</dbReference>
<evidence type="ECO:0000256" key="1">
    <source>
        <dbReference type="SAM" id="MobiDB-lite"/>
    </source>
</evidence>
<evidence type="ECO:0000313" key="3">
    <source>
        <dbReference type="Proteomes" id="UP001617427"/>
    </source>
</evidence>
<dbReference type="Proteomes" id="UP001617427">
    <property type="component" value="Unassembled WGS sequence"/>
</dbReference>
<evidence type="ECO:0000313" key="2">
    <source>
        <dbReference type="EMBL" id="MFJ3046090.1"/>
    </source>
</evidence>
<accession>A0ABW8EX95</accession>
<feature type="region of interest" description="Disordered" evidence="1">
    <location>
        <begin position="668"/>
        <end position="688"/>
    </location>
</feature>